<dbReference type="InterPro" id="IPR001789">
    <property type="entry name" value="Sig_transdc_resp-reg_receiver"/>
</dbReference>
<evidence type="ECO:0000256" key="3">
    <source>
        <dbReference type="ARBA" id="ARBA00023015"/>
    </source>
</evidence>
<keyword evidence="4 7" id="KW-0238">DNA-binding</keyword>
<proteinExistence type="predicted"/>
<dbReference type="FunFam" id="3.40.50.2300:FF:000001">
    <property type="entry name" value="DNA-binding response regulator PhoB"/>
    <property type="match status" value="1"/>
</dbReference>
<dbReference type="OrthoDB" id="9802426at2"/>
<dbReference type="Gene3D" id="6.10.250.690">
    <property type="match status" value="1"/>
</dbReference>
<dbReference type="Proteomes" id="UP000287352">
    <property type="component" value="Unassembled WGS sequence"/>
</dbReference>
<evidence type="ECO:0000256" key="7">
    <source>
        <dbReference type="PROSITE-ProRule" id="PRU01091"/>
    </source>
</evidence>
<dbReference type="RefSeq" id="WP_126583280.1">
    <property type="nucleotide sequence ID" value="NZ_BIFR01000002.1"/>
</dbReference>
<dbReference type="PANTHER" id="PTHR48111">
    <property type="entry name" value="REGULATOR OF RPOS"/>
    <property type="match status" value="1"/>
</dbReference>
<dbReference type="SUPFAM" id="SSF46894">
    <property type="entry name" value="C-terminal effector domain of the bipartite response regulators"/>
    <property type="match status" value="1"/>
</dbReference>
<keyword evidence="5" id="KW-0804">Transcription</keyword>
<dbReference type="GO" id="GO:0000976">
    <property type="term" value="F:transcription cis-regulatory region binding"/>
    <property type="evidence" value="ECO:0007669"/>
    <property type="project" value="TreeGrafter"/>
</dbReference>
<dbReference type="InterPro" id="IPR001867">
    <property type="entry name" value="OmpR/PhoB-type_DNA-bd"/>
</dbReference>
<sequence>MPLKRITVLVADDDPQLLRLITRNLQFEDYTILTASDGKQALEMIEEYTPDLVLLDVMMPRMDGFTVCKKVREFSTVPIIIITARGQDQDKVYGLDLGADDYLTKPFSIEELLARVRSVLRRSTFASNDGASNHAHMRTILKVGDLIIDSAQHQVLMAGQDVPVSPIEYRLLFYLAQNAGRVVTQDLLLSHVWGEEYMGESHMLQVNINRLRRKLEIDPSHPRYIRTKVGIGYMFVNQSEEHAIKP</sequence>
<accession>A0A402A9L4</accession>
<dbReference type="GO" id="GO:0006355">
    <property type="term" value="P:regulation of DNA-templated transcription"/>
    <property type="evidence" value="ECO:0007669"/>
    <property type="project" value="InterPro"/>
</dbReference>
<dbReference type="Gene3D" id="3.40.50.2300">
    <property type="match status" value="1"/>
</dbReference>
<evidence type="ECO:0000256" key="4">
    <source>
        <dbReference type="ARBA" id="ARBA00023125"/>
    </source>
</evidence>
<evidence type="ECO:0000256" key="2">
    <source>
        <dbReference type="ARBA" id="ARBA00023012"/>
    </source>
</evidence>
<feature type="domain" description="OmpR/PhoB-type" evidence="9">
    <location>
        <begin position="138"/>
        <end position="237"/>
    </location>
</feature>
<evidence type="ECO:0000313" key="11">
    <source>
        <dbReference type="Proteomes" id="UP000287352"/>
    </source>
</evidence>
<dbReference type="SMART" id="SM00448">
    <property type="entry name" value="REC"/>
    <property type="match status" value="1"/>
</dbReference>
<comment type="caution">
    <text evidence="10">The sequence shown here is derived from an EMBL/GenBank/DDBJ whole genome shotgun (WGS) entry which is preliminary data.</text>
</comment>
<dbReference type="EMBL" id="BIFR01000002">
    <property type="protein sequence ID" value="GCE15874.1"/>
    <property type="molecule type" value="Genomic_DNA"/>
</dbReference>
<dbReference type="GO" id="GO:0032993">
    <property type="term" value="C:protein-DNA complex"/>
    <property type="evidence" value="ECO:0007669"/>
    <property type="project" value="TreeGrafter"/>
</dbReference>
<evidence type="ECO:0000313" key="10">
    <source>
        <dbReference type="EMBL" id="GCE15874.1"/>
    </source>
</evidence>
<gene>
    <name evidence="10" type="ORF">KTT_57330</name>
</gene>
<dbReference type="InterPro" id="IPR039420">
    <property type="entry name" value="WalR-like"/>
</dbReference>
<evidence type="ECO:0000259" key="9">
    <source>
        <dbReference type="PROSITE" id="PS51755"/>
    </source>
</evidence>
<protein>
    <submittedName>
        <fullName evidence="10">DNA-binding response regulator</fullName>
    </submittedName>
</protein>
<keyword evidence="2" id="KW-0902">Two-component regulatory system</keyword>
<organism evidence="10 11">
    <name type="scientific">Tengunoibacter tsumagoiensis</name>
    <dbReference type="NCBI Taxonomy" id="2014871"/>
    <lineage>
        <taxon>Bacteria</taxon>
        <taxon>Bacillati</taxon>
        <taxon>Chloroflexota</taxon>
        <taxon>Ktedonobacteria</taxon>
        <taxon>Ktedonobacterales</taxon>
        <taxon>Dictyobacteraceae</taxon>
        <taxon>Tengunoibacter</taxon>
    </lineage>
</organism>
<evidence type="ECO:0000256" key="6">
    <source>
        <dbReference type="PROSITE-ProRule" id="PRU00169"/>
    </source>
</evidence>
<feature type="domain" description="Response regulatory" evidence="8">
    <location>
        <begin position="7"/>
        <end position="120"/>
    </location>
</feature>
<evidence type="ECO:0000256" key="1">
    <source>
        <dbReference type="ARBA" id="ARBA00022553"/>
    </source>
</evidence>
<evidence type="ECO:0000256" key="5">
    <source>
        <dbReference type="ARBA" id="ARBA00023163"/>
    </source>
</evidence>
<reference evidence="11" key="1">
    <citation type="submission" date="2018-12" db="EMBL/GenBank/DDBJ databases">
        <title>Tengunoibacter tsumagoiensis gen. nov., sp. nov., Dictyobacter kobayashii sp. nov., D. alpinus sp. nov., and D. joshuensis sp. nov. and description of Dictyobacteraceae fam. nov. within the order Ktedonobacterales isolated from Tengu-no-mugimeshi.</title>
        <authorList>
            <person name="Wang C.M."/>
            <person name="Zheng Y."/>
            <person name="Sakai Y."/>
            <person name="Toyoda A."/>
            <person name="Minakuchi Y."/>
            <person name="Abe K."/>
            <person name="Yokota A."/>
            <person name="Yabe S."/>
        </authorList>
    </citation>
    <scope>NUCLEOTIDE SEQUENCE [LARGE SCALE GENOMIC DNA]</scope>
    <source>
        <strain evidence="11">Uno3</strain>
    </source>
</reference>
<dbReference type="SUPFAM" id="SSF52172">
    <property type="entry name" value="CheY-like"/>
    <property type="match status" value="1"/>
</dbReference>
<feature type="modified residue" description="4-aspartylphosphate" evidence="6">
    <location>
        <position position="56"/>
    </location>
</feature>
<evidence type="ECO:0000259" key="8">
    <source>
        <dbReference type="PROSITE" id="PS50110"/>
    </source>
</evidence>
<name>A0A402A9L4_9CHLR</name>
<dbReference type="InterPro" id="IPR036388">
    <property type="entry name" value="WH-like_DNA-bd_sf"/>
</dbReference>
<keyword evidence="3" id="KW-0805">Transcription regulation</keyword>
<feature type="DNA-binding region" description="OmpR/PhoB-type" evidence="7">
    <location>
        <begin position="138"/>
        <end position="237"/>
    </location>
</feature>
<dbReference type="PANTHER" id="PTHR48111:SF1">
    <property type="entry name" value="TWO-COMPONENT RESPONSE REGULATOR ORR33"/>
    <property type="match status" value="1"/>
</dbReference>
<dbReference type="Pfam" id="PF00486">
    <property type="entry name" value="Trans_reg_C"/>
    <property type="match status" value="1"/>
</dbReference>
<dbReference type="Pfam" id="PF00072">
    <property type="entry name" value="Response_reg"/>
    <property type="match status" value="1"/>
</dbReference>
<dbReference type="InterPro" id="IPR011006">
    <property type="entry name" value="CheY-like_superfamily"/>
</dbReference>
<dbReference type="CDD" id="cd00383">
    <property type="entry name" value="trans_reg_C"/>
    <property type="match status" value="1"/>
</dbReference>
<dbReference type="SMART" id="SM00862">
    <property type="entry name" value="Trans_reg_C"/>
    <property type="match status" value="1"/>
</dbReference>
<dbReference type="GO" id="GO:0005829">
    <property type="term" value="C:cytosol"/>
    <property type="evidence" value="ECO:0007669"/>
    <property type="project" value="TreeGrafter"/>
</dbReference>
<dbReference type="GO" id="GO:0000156">
    <property type="term" value="F:phosphorelay response regulator activity"/>
    <property type="evidence" value="ECO:0007669"/>
    <property type="project" value="TreeGrafter"/>
</dbReference>
<dbReference type="PROSITE" id="PS50110">
    <property type="entry name" value="RESPONSE_REGULATORY"/>
    <property type="match status" value="1"/>
</dbReference>
<dbReference type="AlphaFoldDB" id="A0A402A9L4"/>
<keyword evidence="11" id="KW-1185">Reference proteome</keyword>
<dbReference type="Gene3D" id="1.10.10.10">
    <property type="entry name" value="Winged helix-like DNA-binding domain superfamily/Winged helix DNA-binding domain"/>
    <property type="match status" value="1"/>
</dbReference>
<keyword evidence="1 6" id="KW-0597">Phosphoprotein</keyword>
<dbReference type="PROSITE" id="PS51755">
    <property type="entry name" value="OMPR_PHOB"/>
    <property type="match status" value="1"/>
</dbReference>
<dbReference type="InterPro" id="IPR016032">
    <property type="entry name" value="Sig_transdc_resp-reg_C-effctor"/>
</dbReference>